<gene>
    <name evidence="1" type="ORF">GCM10011534_15960</name>
</gene>
<accession>A0A917STC4</accession>
<comment type="caution">
    <text evidence="1">The sequence shown here is derived from an EMBL/GenBank/DDBJ whole genome shotgun (WGS) entry which is preliminary data.</text>
</comment>
<evidence type="ECO:0000313" key="2">
    <source>
        <dbReference type="Proteomes" id="UP000649829"/>
    </source>
</evidence>
<keyword evidence="2" id="KW-1185">Reference proteome</keyword>
<evidence type="ECO:0000313" key="1">
    <source>
        <dbReference type="EMBL" id="GGL94602.1"/>
    </source>
</evidence>
<organism evidence="1 2">
    <name type="scientific">Pseudooceanicola nanhaiensis</name>
    <dbReference type="NCBI Taxonomy" id="375761"/>
    <lineage>
        <taxon>Bacteria</taxon>
        <taxon>Pseudomonadati</taxon>
        <taxon>Pseudomonadota</taxon>
        <taxon>Alphaproteobacteria</taxon>
        <taxon>Rhodobacterales</taxon>
        <taxon>Paracoccaceae</taxon>
        <taxon>Pseudooceanicola</taxon>
    </lineage>
</organism>
<name>A0A917STC4_9RHOB</name>
<reference evidence="1" key="1">
    <citation type="journal article" date="2014" name="Int. J. Syst. Evol. Microbiol.">
        <title>Complete genome sequence of Corynebacterium casei LMG S-19264T (=DSM 44701T), isolated from a smear-ripened cheese.</title>
        <authorList>
            <consortium name="US DOE Joint Genome Institute (JGI-PGF)"/>
            <person name="Walter F."/>
            <person name="Albersmeier A."/>
            <person name="Kalinowski J."/>
            <person name="Ruckert C."/>
        </authorList>
    </citation>
    <scope>NUCLEOTIDE SEQUENCE</scope>
    <source>
        <strain evidence="1">CGMCC 1.6293</strain>
    </source>
</reference>
<protein>
    <submittedName>
        <fullName evidence="1">Uncharacterized protein</fullName>
    </submittedName>
</protein>
<sequence>MRPLRLRGDVFPRQGWGPSVSLLRRLPPWRREPDGTRPPNPKRFCITRPGYGFPDYLTSRPRV</sequence>
<dbReference type="AlphaFoldDB" id="A0A917STC4"/>
<dbReference type="Proteomes" id="UP000649829">
    <property type="component" value="Unassembled WGS sequence"/>
</dbReference>
<reference evidence="1" key="2">
    <citation type="submission" date="2020-09" db="EMBL/GenBank/DDBJ databases">
        <authorList>
            <person name="Sun Q."/>
            <person name="Zhou Y."/>
        </authorList>
    </citation>
    <scope>NUCLEOTIDE SEQUENCE</scope>
    <source>
        <strain evidence="1">CGMCC 1.6293</strain>
    </source>
</reference>
<proteinExistence type="predicted"/>
<dbReference type="EMBL" id="BMLF01000001">
    <property type="protein sequence ID" value="GGL94602.1"/>
    <property type="molecule type" value="Genomic_DNA"/>
</dbReference>